<keyword evidence="1" id="KW-0175">Coiled coil</keyword>
<feature type="compositionally biased region" description="Low complexity" evidence="2">
    <location>
        <begin position="26"/>
        <end position="41"/>
    </location>
</feature>
<evidence type="ECO:0000313" key="3">
    <source>
        <dbReference type="EMBL" id="GEX83046.1"/>
    </source>
</evidence>
<evidence type="ECO:0000256" key="1">
    <source>
        <dbReference type="SAM" id="Coils"/>
    </source>
</evidence>
<organism evidence="3">
    <name type="scientific">Tanacetum cinerariifolium</name>
    <name type="common">Dalmatian daisy</name>
    <name type="synonym">Chrysanthemum cinerariifolium</name>
    <dbReference type="NCBI Taxonomy" id="118510"/>
    <lineage>
        <taxon>Eukaryota</taxon>
        <taxon>Viridiplantae</taxon>
        <taxon>Streptophyta</taxon>
        <taxon>Embryophyta</taxon>
        <taxon>Tracheophyta</taxon>
        <taxon>Spermatophyta</taxon>
        <taxon>Magnoliopsida</taxon>
        <taxon>eudicotyledons</taxon>
        <taxon>Gunneridae</taxon>
        <taxon>Pentapetalae</taxon>
        <taxon>asterids</taxon>
        <taxon>campanulids</taxon>
        <taxon>Asterales</taxon>
        <taxon>Asteraceae</taxon>
        <taxon>Asteroideae</taxon>
        <taxon>Anthemideae</taxon>
        <taxon>Anthemidinae</taxon>
        <taxon>Tanacetum</taxon>
    </lineage>
</organism>
<proteinExistence type="predicted"/>
<comment type="caution">
    <text evidence="3">The sequence shown here is derived from an EMBL/GenBank/DDBJ whole genome shotgun (WGS) entry which is preliminary data.</text>
</comment>
<reference evidence="3" key="1">
    <citation type="journal article" date="2019" name="Sci. Rep.">
        <title>Draft genome of Tanacetum cinerariifolium, the natural source of mosquito coil.</title>
        <authorList>
            <person name="Yamashiro T."/>
            <person name="Shiraishi A."/>
            <person name="Satake H."/>
            <person name="Nakayama K."/>
        </authorList>
    </citation>
    <scope>NUCLEOTIDE SEQUENCE</scope>
</reference>
<feature type="coiled-coil region" evidence="1">
    <location>
        <begin position="205"/>
        <end position="232"/>
    </location>
</feature>
<protein>
    <submittedName>
        <fullName evidence="3">Uncharacterized protein</fullName>
    </submittedName>
</protein>
<dbReference type="EMBL" id="BKCJ010132935">
    <property type="protein sequence ID" value="GEX83046.1"/>
    <property type="molecule type" value="Genomic_DNA"/>
</dbReference>
<sequence length="897" mass="102774">MLVPQGKGSGIPTEPYHTPSLEAQQPSPTTHSSPLLPPVTTASIPTVIPSDTPYLSEGDAFPTDSGFEADQDRANIAKTSTMPYESTSRVTSLVVDEGTQELEINSLKERIKLLDDKDRGVAEHSGDDAPIKGSWLDVGEEAAERVSNDTEEMETVLTSMNVATVLASGVAEVPTCSGFIPTAGPPTTRVPTGSDVVPTAEQLDIQMARQLEEEMEREARKMNEQIARYAEIAKIHDEEELQIMIDRLDKSNETVAKKKQKRFKRKVIRFEQESAKKLKTSEEVPEEVKSHDEVPKEKVKEMMQLVPVEEVYVEALQVKHLITDWKHLDREDLNQLWALVKESLNIRPASSDKEMELWVELKRLYEPDVEDQLWTHTHNMMHALVKWKLYDSCGVHRVTSKDNKIFMLIEKDYPLRKGLAIVMISYKLQVENYFQMANDLILKIYKIASSLRQQVKKVPTAEEKQCHCCEDCTATKVKKKLFLALGRLLEEIHVTWAHLEKKRTRLRTYTNSLEDLCKQCVETRHSGKLRDRNVKESWALLEDLALYDNESWNDPWDFANPVKAIYLPQDVLSTSNFCLIELNSSPHDTQYCMENPKQAFVEYASLCIDEARGLVSNFMASQDARLFKFKADFKQQQSKMTNKIDTVLKAITDLMAGALPSDTVKNPKLNVNTTTLGLSARSYPTDDPQCSTHIHGLINTITIHPKQQIISSYSMAEEEEREREADPKDTNTITYNEEQRYTPQLEWEDITAINNLRLNRDDKRIEWLDVEETLDLVDTSKESVYESLIKEMPKCLLNYDFISKKTTFVEIACLAINRKYGLMTFTDKTKEITFKTPYKDPERSKLSRKDHDLLSSRIILSEDDYNRGCKKPSDLEHGFYRDTIKLGPEYFTRMDDK</sequence>
<evidence type="ECO:0000256" key="2">
    <source>
        <dbReference type="SAM" id="MobiDB-lite"/>
    </source>
</evidence>
<accession>A0A699HCI9</accession>
<name>A0A699HCI9_TANCI</name>
<feature type="region of interest" description="Disordered" evidence="2">
    <location>
        <begin position="1"/>
        <end position="69"/>
    </location>
</feature>
<gene>
    <name evidence="3" type="ORF">Tci_355021</name>
</gene>
<dbReference type="AlphaFoldDB" id="A0A699HCI9"/>